<protein>
    <recommendedName>
        <fullName evidence="1">Rqc2 homolog RqcH</fullName>
        <shortName evidence="1">RqcH</shortName>
    </recommendedName>
</protein>
<dbReference type="Proteomes" id="UP000235670">
    <property type="component" value="Unassembled WGS sequence"/>
</dbReference>
<feature type="domain" description="NFACT protein RNA binding" evidence="2">
    <location>
        <begin position="444"/>
        <end position="520"/>
    </location>
</feature>
<dbReference type="PANTHER" id="PTHR15239">
    <property type="entry name" value="NUCLEAR EXPORT MEDIATOR FACTOR NEMF"/>
    <property type="match status" value="1"/>
</dbReference>
<proteinExistence type="inferred from homology"/>
<dbReference type="Pfam" id="PF18297">
    <property type="entry name" value="NFACT-R_2"/>
    <property type="match status" value="1"/>
</dbReference>
<name>A0A2N6SDA8_9BACL</name>
<keyword evidence="1" id="KW-0648">Protein biosynthesis</keyword>
<dbReference type="RefSeq" id="WP_031552327.1">
    <property type="nucleotide sequence ID" value="NZ_CAUTAO010000001.1"/>
</dbReference>
<dbReference type="Gene3D" id="2.30.310.10">
    <property type="entry name" value="ibrinogen binding protein from staphylococcus aureus domain"/>
    <property type="match status" value="1"/>
</dbReference>
<dbReference type="AlphaFoldDB" id="A0A2N6SDA8"/>
<dbReference type="PANTHER" id="PTHR15239:SF6">
    <property type="entry name" value="RIBOSOME QUALITY CONTROL COMPLEX SUBUNIT NEMF"/>
    <property type="match status" value="1"/>
</dbReference>
<organism evidence="3 4">
    <name type="scientific">Gemella sanguinis</name>
    <dbReference type="NCBI Taxonomy" id="84135"/>
    <lineage>
        <taxon>Bacteria</taxon>
        <taxon>Bacillati</taxon>
        <taxon>Bacillota</taxon>
        <taxon>Bacilli</taxon>
        <taxon>Bacillales</taxon>
        <taxon>Gemellaceae</taxon>
        <taxon>Gemella</taxon>
    </lineage>
</organism>
<dbReference type="OrthoDB" id="9766163at2"/>
<comment type="caution">
    <text evidence="3">The sequence shown here is derived from an EMBL/GenBank/DDBJ whole genome shotgun (WGS) entry which is preliminary data.</text>
</comment>
<keyword evidence="1" id="KW-0175">Coiled coil</keyword>
<comment type="similarity">
    <text evidence="1">Belongs to the NEMF family.</text>
</comment>
<dbReference type="Pfam" id="PF05833">
    <property type="entry name" value="NFACT_N"/>
    <property type="match status" value="1"/>
</dbReference>
<comment type="subunit">
    <text evidence="1">Associates with stalled 50S ribosomal subunits. Binds to RqcP.</text>
</comment>
<keyword evidence="1" id="KW-0820">tRNA-binding</keyword>
<dbReference type="GO" id="GO:0043023">
    <property type="term" value="F:ribosomal large subunit binding"/>
    <property type="evidence" value="ECO:0007669"/>
    <property type="project" value="UniProtKB-UniRule"/>
</dbReference>
<dbReference type="GO" id="GO:1990112">
    <property type="term" value="C:RQC complex"/>
    <property type="evidence" value="ECO:0007669"/>
    <property type="project" value="TreeGrafter"/>
</dbReference>
<gene>
    <name evidence="1" type="primary">rqcH</name>
    <name evidence="3" type="ORF">CJ218_06990</name>
</gene>
<accession>A0A2N6SDA8</accession>
<dbReference type="InterPro" id="IPR043682">
    <property type="entry name" value="RqcH_bacterial"/>
</dbReference>
<comment type="function">
    <text evidence="1">Key component of the ribosome quality control system (RQC), a ribosome-associated complex that mediates the extraction of incompletely synthesized nascent chains from stalled ribosomes and their subsequent degradation. RqcH recruits Ala-charged tRNA, and with RqcP directs the elongation of stalled nascent chains on 50S ribosomal subunits, leading to non-templated C-terminal alanine extensions (Ala tail). The Ala tail promotes nascent chain degradation. May add between 1 and at least 8 Ala residues. Binds to stalled 50S ribosomal subunits.</text>
</comment>
<dbReference type="GO" id="GO:0000049">
    <property type="term" value="F:tRNA binding"/>
    <property type="evidence" value="ECO:0007669"/>
    <property type="project" value="UniProtKB-UniRule"/>
</dbReference>
<dbReference type="EMBL" id="PNGT01000008">
    <property type="protein sequence ID" value="PMC51938.1"/>
    <property type="molecule type" value="Genomic_DNA"/>
</dbReference>
<keyword evidence="1" id="KW-0694">RNA-binding</keyword>
<dbReference type="InterPro" id="IPR059101">
    <property type="entry name" value="NFACT-R_2"/>
</dbReference>
<evidence type="ECO:0000313" key="4">
    <source>
        <dbReference type="Proteomes" id="UP000235670"/>
    </source>
</evidence>
<dbReference type="GO" id="GO:0019843">
    <property type="term" value="F:rRNA binding"/>
    <property type="evidence" value="ECO:0007669"/>
    <property type="project" value="UniProtKB-UniRule"/>
</dbReference>
<evidence type="ECO:0000259" key="2">
    <source>
        <dbReference type="Pfam" id="PF18297"/>
    </source>
</evidence>
<feature type="coiled-coil region" evidence="1">
    <location>
        <begin position="281"/>
        <end position="308"/>
    </location>
</feature>
<dbReference type="InterPro" id="IPR051608">
    <property type="entry name" value="RQC_Subunit_NEMF"/>
</dbReference>
<dbReference type="STRING" id="84135.GCA_001052115_00978"/>
<evidence type="ECO:0000313" key="3">
    <source>
        <dbReference type="EMBL" id="PMC51938.1"/>
    </source>
</evidence>
<reference evidence="3 4" key="1">
    <citation type="submission" date="2017-09" db="EMBL/GenBank/DDBJ databases">
        <title>Bacterial strain isolated from the female urinary microbiota.</title>
        <authorList>
            <person name="Thomas-White K."/>
            <person name="Kumar N."/>
            <person name="Forster S."/>
            <person name="Putonti C."/>
            <person name="Lawley T."/>
            <person name="Wolfe A.J."/>
        </authorList>
    </citation>
    <scope>NUCLEOTIDE SEQUENCE [LARGE SCALE GENOMIC DNA]</scope>
    <source>
        <strain evidence="3 4">UMB0186</strain>
    </source>
</reference>
<dbReference type="HAMAP" id="MF_00844_B">
    <property type="entry name" value="RqcH_B"/>
    <property type="match status" value="1"/>
</dbReference>
<evidence type="ECO:0000256" key="1">
    <source>
        <dbReference type="HAMAP-Rule" id="MF_00844"/>
    </source>
</evidence>
<dbReference type="GO" id="GO:0072344">
    <property type="term" value="P:rescue of stalled ribosome"/>
    <property type="evidence" value="ECO:0007669"/>
    <property type="project" value="UniProtKB-UniRule"/>
</dbReference>
<sequence length="555" mass="65183">MAFDGFFVRKLVEEFNRSILYSRINKINNLSNDEFIFSIRKGKNLKLYVSANSSASRIQLTNNSYENPQTPSNFCSVLRKYLMGGIIEEINQINNDRIIKFKIKNFDELGYEKYYFLITELMGKHSNIILTNSDNIIIESLKNSYSLEYSRSTISNMEYVLPPTVKKYNPFNFSEYSDLKCDNNDKKFLIKNFYGVSSVLNNYFLNKEENVLESFKEFCSNFSSYNEPTLLKNGNKNDFYYFDIISNKDNIKFDSLSRLLDFYYMDIQKESSNKNTEKELFNFIKNKLSRLNKKLKILNKELLEAKEKDDYKLKGQLLISNIYLFKNNIPEVVTLQNFYSENLEDISIELDPNISIEKNSEKYFELYKKNKRTIENLYEQIDITKKDISYFETLSFQIENAGKTDLLEIKEELINSGYLKKDKNKKSTKKKNNYLIIKYNGIDIYVGKNNIQNDTITNKLARRDYLWFHAKDIPGSHVVIFDNNPDEETKRVASMLAGYFSKFKNENYVSVDSTLIKNVKKISGAKPGMVTYTDQKTVKQKIDKIFINDLLVKNN</sequence>
<keyword evidence="1" id="KW-0699">rRNA-binding</keyword>